<feature type="compositionally biased region" description="Basic and acidic residues" evidence="1">
    <location>
        <begin position="289"/>
        <end position="302"/>
    </location>
</feature>
<proteinExistence type="predicted"/>
<evidence type="ECO:0000313" key="3">
    <source>
        <dbReference type="Proteomes" id="UP000240493"/>
    </source>
</evidence>
<dbReference type="EMBL" id="KZ679267">
    <property type="protein sequence ID" value="PTB37487.1"/>
    <property type="molecule type" value="Genomic_DNA"/>
</dbReference>
<reference evidence="2 3" key="1">
    <citation type="submission" date="2016-07" db="EMBL/GenBank/DDBJ databases">
        <title>Multiple horizontal gene transfer events from other fungi enriched the ability of initially mycotrophic Trichoderma (Ascomycota) to feed on dead plant biomass.</title>
        <authorList>
            <consortium name="DOE Joint Genome Institute"/>
            <person name="Aerts A."/>
            <person name="Atanasova L."/>
            <person name="Chenthamara K."/>
            <person name="Zhang J."/>
            <person name="Grujic M."/>
            <person name="Henrissat B."/>
            <person name="Kuo A."/>
            <person name="Salamov A."/>
            <person name="Lipzen A."/>
            <person name="Labutti K."/>
            <person name="Barry K."/>
            <person name="Miao Y."/>
            <person name="Rahimi M.J."/>
            <person name="Shen Q."/>
            <person name="Grigoriev I.V."/>
            <person name="Kubicek C.P."/>
            <person name="Druzhinina I.S."/>
        </authorList>
    </citation>
    <scope>NUCLEOTIDE SEQUENCE [LARGE SCALE GENOMIC DNA]</scope>
    <source>
        <strain evidence="2 3">CBS 433.97</strain>
    </source>
</reference>
<dbReference type="OrthoDB" id="10617765at2759"/>
<organism evidence="2 3">
    <name type="scientific">Trichoderma asperellum (strain ATCC 204424 / CBS 433.97 / NBRC 101777)</name>
    <dbReference type="NCBI Taxonomy" id="1042311"/>
    <lineage>
        <taxon>Eukaryota</taxon>
        <taxon>Fungi</taxon>
        <taxon>Dikarya</taxon>
        <taxon>Ascomycota</taxon>
        <taxon>Pezizomycotina</taxon>
        <taxon>Sordariomycetes</taxon>
        <taxon>Hypocreomycetidae</taxon>
        <taxon>Hypocreales</taxon>
        <taxon>Hypocreaceae</taxon>
        <taxon>Trichoderma</taxon>
    </lineage>
</organism>
<protein>
    <submittedName>
        <fullName evidence="2">Uncharacterized protein</fullName>
    </submittedName>
</protein>
<feature type="region of interest" description="Disordered" evidence="1">
    <location>
        <begin position="289"/>
        <end position="315"/>
    </location>
</feature>
<dbReference type="AlphaFoldDB" id="A0A2T3YY70"/>
<feature type="region of interest" description="Disordered" evidence="1">
    <location>
        <begin position="137"/>
        <end position="161"/>
    </location>
</feature>
<name>A0A2T3YY70_TRIA4</name>
<evidence type="ECO:0000313" key="2">
    <source>
        <dbReference type="EMBL" id="PTB37487.1"/>
    </source>
</evidence>
<dbReference type="Proteomes" id="UP000240493">
    <property type="component" value="Unassembled WGS sequence"/>
</dbReference>
<accession>A0A2T3YY70</accession>
<feature type="region of interest" description="Disordered" evidence="1">
    <location>
        <begin position="357"/>
        <end position="413"/>
    </location>
</feature>
<keyword evidence="3" id="KW-1185">Reference proteome</keyword>
<sequence>MLAGVVPGNAVFCCSCMHAAHQNHDAMDGLLCKRDCNSQPDEAIHIKVHVKVHAKSLCHCIAASQLSQLPCSRPCARSTRAATLPPTGSFAAAAAPVTEYSPSCGTTCPIASLRTVIGVLANSLEQSALQLLQHELGASKGDERGTGRPPPAPNGLEDSSRPVHAGRFLRCCQCVESNKEFCPAALDETRGRGSVQIRNPASQLELKLEATARALFNMAVNDLHLHPEAVPGLDRCVACRRVCMYLCMSVCLYQQLGKSDITWDQRQMSPSATAFPSYPMPRGGEKDFAYRHHDGAGCDKNRKERKKGTANGSSEKSISYVMLHTSKQSYQKRRALSFIIPTAVFYLPLSLPFSPAQSANLTQPQPEPRSHRLFRPPKTPSQRALRSHPPRCHLLASPSKQSPPPKPRYPTPFARGSRMVSPVRLWLVTLPAIHAAARALEYAWVAGVTAPRVALLQIFSRSSMALRGLQCSVFDIQRYPSHPGHPNEKHHVMAQAAHAACSNSKPLSILSLQYADSTCIALNVVAISRGAAQTWPISRPSRRDHPASSSRHGATVPAVWAANRSLALTTANHLLSIRCLARLGRLGPASPPAMNE</sequence>
<evidence type="ECO:0000256" key="1">
    <source>
        <dbReference type="SAM" id="MobiDB-lite"/>
    </source>
</evidence>
<gene>
    <name evidence="2" type="ORF">M441DRAFT_49941</name>
</gene>
<feature type="compositionally biased region" description="Pro residues" evidence="1">
    <location>
        <begin position="401"/>
        <end position="410"/>
    </location>
</feature>